<evidence type="ECO:0000259" key="4">
    <source>
        <dbReference type="Pfam" id="PF19078"/>
    </source>
</evidence>
<dbReference type="Pfam" id="PF18962">
    <property type="entry name" value="Por_Secre_tail"/>
    <property type="match status" value="1"/>
</dbReference>
<dbReference type="KEGG" id="add:HUW48_16260"/>
<dbReference type="PANTHER" id="PTHR34677">
    <property type="match status" value="1"/>
</dbReference>
<evidence type="ECO:0000259" key="3">
    <source>
        <dbReference type="Pfam" id="PF19077"/>
    </source>
</evidence>
<evidence type="ECO:0000313" key="6">
    <source>
        <dbReference type="Proteomes" id="UP000514509"/>
    </source>
</evidence>
<sequence length="938" mass="98093">MIKTSTLSLSFIVLFSIFANLTGKAQSWLDVNSTEISTGRGTNLSFALTKTGTPFVAYSESALAGRAVVKKFDGTRWVQVGTGGISVDYAGELALALDKNNVPYLAFTDMASNGQLSVKKFNGTNWVNVGTGSVSAGYPQSIQLVISTTGVPYLSYTDNGRGWIKQLNGTNWQTIGANGFALNPTEKIALTLNAQNVPYVAFADPAQGGQVTVQRWNGSAWASVGANGVGTGTACDLSIVLAGNGTPYVAYREFRGNALDKLGKMKMKQFNGTTWEEVGTTTFSDSWVYFAAIGVDKNNVPYVAYRESSTGIGNPGLTKVKRLNGREWEEIGTSNLTSGSLTDVSLAIADSGLLYVAFADGVRARPATVLKLDVPKLVLTTKAPTELAILPNSDNGISSTDGITNVSMPTITGMANPTSLVTIYVDGKNVGTCQADSTGRWTFTFTEALDAGHRLITATASDALGNTSAPSVSLSLNLDFTAPVFSGVTEGVAYRTDKSITYSGGTATLNNLPYVSNTAISAEGNYTLLVTDVAGNSISVSFFIDKTIPVASVLINNNAGLTNINNATINIVAPDAAEMRFYDDNDNSIWSNWEPVNAIKAWALSNGSGSKWVKLQVRDAAGNMSATVSDNITLDQTAPTAVLAATVTSTTSLATIPVKITFSENVTGFTANSITVTNGLKGTFSGSGKAYTLNVVAPVLLPSMSATISVNMAAGLVTDAAGNKNAAATTLTVNYVSPITAPIVATNAIALLNANTMNVGGNVTKSGGSPVLARGIVYSTTSTAPTINSAKLLLGLGEGVFSSTLKLKAGLTYYVRAYATNLIGTSYGTVQKITIPAATAAVTQSVNASAPKVQLSNYPNPFQNQTTITFTSGVATDYQLQVYDVNGTLMNSLKAGKAKAGEKVLVDWMATNNMKAGIYIVRLITNAGVQNLKVIYNN</sequence>
<dbReference type="InterPro" id="IPR013783">
    <property type="entry name" value="Ig-like_fold"/>
</dbReference>
<dbReference type="PANTHER" id="PTHR34677:SF3">
    <property type="entry name" value="BACTERIAL IG-LIKE DOMAIN-CONTAINING PROTEIN"/>
    <property type="match status" value="1"/>
</dbReference>
<reference evidence="5 6" key="1">
    <citation type="submission" date="2020-08" db="EMBL/GenBank/DDBJ databases">
        <title>Adhaeribacter dokdonensis sp. nov., isolated from the rhizosphere of Elymus tsukushiensis, a plant native to the Dokdo Islands, Republic of Korea.</title>
        <authorList>
            <person name="Ghim S.Y."/>
        </authorList>
    </citation>
    <scope>NUCLEOTIDE SEQUENCE [LARGE SCALE GENOMIC DNA]</scope>
    <source>
        <strain evidence="5 6">KUDC8001</strain>
    </source>
</reference>
<evidence type="ECO:0000259" key="2">
    <source>
        <dbReference type="Pfam" id="PF18962"/>
    </source>
</evidence>
<keyword evidence="6" id="KW-1185">Reference proteome</keyword>
<dbReference type="InterPro" id="IPR026444">
    <property type="entry name" value="Secre_tail"/>
</dbReference>
<feature type="chain" id="PRO_5029906598" evidence="1">
    <location>
        <begin position="20"/>
        <end position="938"/>
    </location>
</feature>
<feature type="domain" description="Bacterial Ig-like" evidence="4">
    <location>
        <begin position="635"/>
        <end position="732"/>
    </location>
</feature>
<dbReference type="Pfam" id="PF19078">
    <property type="entry name" value="Big_12"/>
    <property type="match status" value="1"/>
</dbReference>
<dbReference type="Gene3D" id="2.60.40.10">
    <property type="entry name" value="Immunoglobulins"/>
    <property type="match status" value="1"/>
</dbReference>
<proteinExistence type="predicted"/>
<dbReference type="NCBIfam" id="TIGR04183">
    <property type="entry name" value="Por_Secre_tail"/>
    <property type="match status" value="1"/>
</dbReference>
<dbReference type="RefSeq" id="WP_182411955.1">
    <property type="nucleotide sequence ID" value="NZ_CP055153.1"/>
</dbReference>
<protein>
    <submittedName>
        <fullName evidence="5">T9SS type A sorting domain-containing protein</fullName>
    </submittedName>
</protein>
<dbReference type="InterPro" id="IPR044048">
    <property type="entry name" value="Big_12"/>
</dbReference>
<dbReference type="AlphaFoldDB" id="A0A7L7L9H3"/>
<dbReference type="Proteomes" id="UP000514509">
    <property type="component" value="Chromosome"/>
</dbReference>
<evidence type="ECO:0000256" key="1">
    <source>
        <dbReference type="SAM" id="SignalP"/>
    </source>
</evidence>
<dbReference type="InterPro" id="IPR044016">
    <property type="entry name" value="Big_13"/>
</dbReference>
<name>A0A7L7L9H3_9BACT</name>
<gene>
    <name evidence="5" type="ORF">HUW48_16260</name>
</gene>
<organism evidence="5 6">
    <name type="scientific">Adhaeribacter radiodurans</name>
    <dbReference type="NCBI Taxonomy" id="2745197"/>
    <lineage>
        <taxon>Bacteria</taxon>
        <taxon>Pseudomonadati</taxon>
        <taxon>Bacteroidota</taxon>
        <taxon>Cytophagia</taxon>
        <taxon>Cytophagales</taxon>
        <taxon>Hymenobacteraceae</taxon>
        <taxon>Adhaeribacter</taxon>
    </lineage>
</organism>
<feature type="domain" description="Secretion system C-terminal sorting" evidence="2">
    <location>
        <begin position="858"/>
        <end position="931"/>
    </location>
</feature>
<dbReference type="EMBL" id="CP055153">
    <property type="protein sequence ID" value="QMU29496.1"/>
    <property type="molecule type" value="Genomic_DNA"/>
</dbReference>
<keyword evidence="1" id="KW-0732">Signal</keyword>
<feature type="signal peptide" evidence="1">
    <location>
        <begin position="1"/>
        <end position="19"/>
    </location>
</feature>
<feature type="domain" description="Bacterial Ig-like" evidence="3">
    <location>
        <begin position="385"/>
        <end position="479"/>
    </location>
</feature>
<accession>A0A7L7L9H3</accession>
<dbReference type="SUPFAM" id="SSF89372">
    <property type="entry name" value="Fucose-specific lectin"/>
    <property type="match status" value="1"/>
</dbReference>
<evidence type="ECO:0000313" key="5">
    <source>
        <dbReference type="EMBL" id="QMU29496.1"/>
    </source>
</evidence>
<dbReference type="Pfam" id="PF19077">
    <property type="entry name" value="Big_13"/>
    <property type="match status" value="1"/>
</dbReference>